<protein>
    <recommendedName>
        <fullName evidence="2">NFACT RNA-binding domain-containing protein</fullName>
    </recommendedName>
</protein>
<dbReference type="EMBL" id="MT631671">
    <property type="protein sequence ID" value="QNO56860.1"/>
    <property type="molecule type" value="Genomic_DNA"/>
</dbReference>
<dbReference type="Gene3D" id="2.30.310.10">
    <property type="entry name" value="ibrinogen binding protein from staphylococcus aureus domain"/>
    <property type="match status" value="1"/>
</dbReference>
<feature type="domain" description="NFACT RNA-binding" evidence="2">
    <location>
        <begin position="431"/>
        <end position="541"/>
    </location>
</feature>
<dbReference type="FunFam" id="2.30.310.10:FF:000003">
    <property type="entry name" value="Zinc knuckle domain containing protein"/>
    <property type="match status" value="1"/>
</dbReference>
<dbReference type="NCBIfam" id="NF041120">
    <property type="entry name" value="RqcH_arch"/>
    <property type="match status" value="1"/>
</dbReference>
<proteinExistence type="predicted"/>
<dbReference type="SUPFAM" id="SSF46946">
    <property type="entry name" value="S13-like H2TH domain"/>
    <property type="match status" value="1"/>
</dbReference>
<dbReference type="GO" id="GO:0005737">
    <property type="term" value="C:cytoplasm"/>
    <property type="evidence" value="ECO:0007669"/>
    <property type="project" value="UniProtKB-ARBA"/>
</dbReference>
<name>A0A7G9Z9C6_9EURY</name>
<gene>
    <name evidence="3" type="ORF">KGHFPOIM_00002</name>
</gene>
<evidence type="ECO:0000313" key="3">
    <source>
        <dbReference type="EMBL" id="QNO56860.1"/>
    </source>
</evidence>
<evidence type="ECO:0000256" key="1">
    <source>
        <dbReference type="ARBA" id="ARBA00023054"/>
    </source>
</evidence>
<dbReference type="PANTHER" id="PTHR15239:SF6">
    <property type="entry name" value="RIBOSOME QUALITY CONTROL COMPLEX SUBUNIT NEMF"/>
    <property type="match status" value="1"/>
</dbReference>
<dbReference type="InterPro" id="IPR008532">
    <property type="entry name" value="NFACT_RNA-bd"/>
</dbReference>
<dbReference type="PANTHER" id="PTHR15239">
    <property type="entry name" value="NUCLEAR EXPORT MEDIATOR FACTOR NEMF"/>
    <property type="match status" value="1"/>
</dbReference>
<accession>A0A7G9Z9C6</accession>
<sequence>MKESMSSVDIAAIVIELQELLGARLVKAYQPGREEIRLKLHHKGSLDLIIEAGKKIHLTKYKRASPRMPSNFAMYLRKHLSGARIAQIRQLDFDRIVEITIERWDKKLRLIVELLPRGNIVVVDEDGTILLPLRRKSFASRKIKVGEKYERPPSRANPLTMSESDLMDLCKQDKDIASVLASELSFGGLYAEEVCAKAGLDKRMRAEELTATEINAIHETIHSLFEPIITNDQSKLKAHIVIEGEDKIDFVPFELSSYENKEKQFFPSLNDAADEYFSTKIAEVVEEQAKSEHDTVIGKYERILNEQLEALHKFELKEAESTKKGEMIYAHYLELEEMLQEPGKKRKVVTLTLPDTDISLEIDTSVSLHKNAGAYYDKAKVFRKKREGVEPAIEMTKEKIRTEKEKEVRIEEELIPTKKEVRTEKEEWYEKFRWFETSDGFLVVGGKDATTNEILAKKHMEPNDLFFHTQAEGAPVVIAKAGGKEISESGLKEIAQFAASYSNLWKYGFYEGECYCVVGEQVSKTPPSGEYIKKGSFMVRGKRKYFKAALGLCIGIEKPFFQKESFTKETMYNINSNQKESVAKERSYNEKHRLVACPCSQKDKLDIFVELEPGDDTDKNALSKEIMRFFVDRAENKEDVKQIVMQEKILSLLPPGKSRIKGFS</sequence>
<dbReference type="Pfam" id="PF05833">
    <property type="entry name" value="NFACT_N"/>
    <property type="match status" value="1"/>
</dbReference>
<dbReference type="GO" id="GO:0043023">
    <property type="term" value="F:ribosomal large subunit binding"/>
    <property type="evidence" value="ECO:0007669"/>
    <property type="project" value="TreeGrafter"/>
</dbReference>
<dbReference type="GO" id="GO:1990112">
    <property type="term" value="C:RQC complex"/>
    <property type="evidence" value="ECO:0007669"/>
    <property type="project" value="TreeGrafter"/>
</dbReference>
<reference evidence="3" key="1">
    <citation type="submission" date="2020-06" db="EMBL/GenBank/DDBJ databases">
        <title>Unique genomic features of the anaerobic methanotrophic archaea.</title>
        <authorList>
            <person name="Chadwick G.L."/>
            <person name="Skennerton C.T."/>
            <person name="Laso-Perez R."/>
            <person name="Leu A.O."/>
            <person name="Speth D.R."/>
            <person name="Yu H."/>
            <person name="Morgan-Lang C."/>
            <person name="Hatzenpichler R."/>
            <person name="Goudeau D."/>
            <person name="Malmstrom R."/>
            <person name="Brazelton W.J."/>
            <person name="Woyke T."/>
            <person name="Hallam S.J."/>
            <person name="Tyson G.W."/>
            <person name="Wegener G."/>
            <person name="Boetius A."/>
            <person name="Orphan V."/>
        </authorList>
    </citation>
    <scope>NUCLEOTIDE SEQUENCE</scope>
</reference>
<dbReference type="AlphaFoldDB" id="A0A7G9Z9C6"/>
<dbReference type="InterPro" id="IPR010979">
    <property type="entry name" value="Ribosomal_uS13-like_H2TH"/>
</dbReference>
<dbReference type="InterPro" id="IPR051608">
    <property type="entry name" value="RQC_Subunit_NEMF"/>
</dbReference>
<organism evidence="3">
    <name type="scientific">Candidatus Methanophaga sp. ANME-1 ERB7</name>
    <dbReference type="NCBI Taxonomy" id="2759913"/>
    <lineage>
        <taxon>Archaea</taxon>
        <taxon>Methanobacteriati</taxon>
        <taxon>Methanobacteriota</taxon>
        <taxon>Stenosarchaea group</taxon>
        <taxon>Methanomicrobia</taxon>
        <taxon>Candidatus Methanophagales</taxon>
        <taxon>Candidatus Methanophagaceae</taxon>
        <taxon>Candidatus Methanophaga</taxon>
    </lineage>
</organism>
<keyword evidence="1" id="KW-0175">Coiled coil</keyword>
<dbReference type="GO" id="GO:0000049">
    <property type="term" value="F:tRNA binding"/>
    <property type="evidence" value="ECO:0007669"/>
    <property type="project" value="TreeGrafter"/>
</dbReference>
<dbReference type="Pfam" id="PF05670">
    <property type="entry name" value="NFACT-R_1"/>
    <property type="match status" value="1"/>
</dbReference>
<evidence type="ECO:0000259" key="2">
    <source>
        <dbReference type="Pfam" id="PF05670"/>
    </source>
</evidence>
<dbReference type="GO" id="GO:0072344">
    <property type="term" value="P:rescue of stalled ribosome"/>
    <property type="evidence" value="ECO:0007669"/>
    <property type="project" value="TreeGrafter"/>
</dbReference>
<dbReference type="Gene3D" id="1.10.8.50">
    <property type="match status" value="1"/>
</dbReference>